<comment type="caution">
    <text evidence="1">The sequence shown here is derived from an EMBL/GenBank/DDBJ whole genome shotgun (WGS) entry which is preliminary data.</text>
</comment>
<proteinExistence type="predicted"/>
<evidence type="ECO:0000313" key="2">
    <source>
        <dbReference type="Proteomes" id="UP000054709"/>
    </source>
</evidence>
<dbReference type="EMBL" id="LCZJ02000018">
    <property type="protein sequence ID" value="KTD87440.1"/>
    <property type="molecule type" value="Genomic_DNA"/>
</dbReference>
<accession>A0A0W1B1L5</accession>
<sequence>MLQSGVTQINDGQKQLLGVLNDLQNQMGKLESGLSTSSEGLDKVELDRSIFQLHYDCSPGR</sequence>
<organism evidence="1 2">
    <name type="scientific">Paenibacillus etheri</name>
    <dbReference type="NCBI Taxonomy" id="1306852"/>
    <lineage>
        <taxon>Bacteria</taxon>
        <taxon>Bacillati</taxon>
        <taxon>Bacillota</taxon>
        <taxon>Bacilli</taxon>
        <taxon>Bacillales</taxon>
        <taxon>Paenibacillaceae</taxon>
        <taxon>Paenibacillus</taxon>
    </lineage>
</organism>
<protein>
    <submittedName>
        <fullName evidence="1">Uncharacterized protein</fullName>
    </submittedName>
</protein>
<keyword evidence="2" id="KW-1185">Reference proteome</keyword>
<reference evidence="1 2" key="1">
    <citation type="journal article" date="2015" name="Int. Biodeterior. Biodegradation">
        <title>Physiological and genetic screening methods for the isolation of methyl tert-butyl ether-degrading bacteria for bioremediation purposes.</title>
        <authorList>
            <person name="Guisado I.M."/>
            <person name="Purswani J."/>
            <person name="Gonzalez Lopez J."/>
            <person name="Pozo C."/>
        </authorList>
    </citation>
    <scope>NUCLEOTIDE SEQUENCE [LARGE SCALE GENOMIC DNA]</scope>
    <source>
        <strain evidence="1 2">SH7</strain>
    </source>
</reference>
<gene>
    <name evidence="1" type="ORF">UQ64_11535</name>
</gene>
<dbReference type="Proteomes" id="UP000054709">
    <property type="component" value="Unassembled WGS sequence"/>
</dbReference>
<evidence type="ECO:0000313" key="1">
    <source>
        <dbReference type="EMBL" id="KTD87440.1"/>
    </source>
</evidence>
<dbReference type="AlphaFoldDB" id="A0A0W1B1L5"/>
<name>A0A0W1B1L5_9BACL</name>